<evidence type="ECO:0000313" key="7">
    <source>
        <dbReference type="EMBL" id="GMI35332.1"/>
    </source>
</evidence>
<protein>
    <recommendedName>
        <fullName evidence="9">Flagellar associated protein</fullName>
    </recommendedName>
</protein>
<keyword evidence="8" id="KW-1185">Reference proteome</keyword>
<evidence type="ECO:0000256" key="4">
    <source>
        <dbReference type="ARBA" id="ARBA00023212"/>
    </source>
</evidence>
<proteinExistence type="inferred from homology"/>
<comment type="caution">
    <text evidence="7">The sequence shown here is derived from an EMBL/GenBank/DDBJ whole genome shotgun (WGS) entry which is preliminary data.</text>
</comment>
<keyword evidence="5" id="KW-0966">Cell projection</keyword>
<dbReference type="PANTHER" id="PTHR33865:SF3">
    <property type="entry name" value="PROTEIN FAM183B"/>
    <property type="match status" value="1"/>
</dbReference>
<evidence type="ECO:0000313" key="8">
    <source>
        <dbReference type="Proteomes" id="UP001165060"/>
    </source>
</evidence>
<comment type="similarity">
    <text evidence="6">Belongs to the CFAP144 family.</text>
</comment>
<name>A0ABQ6MY71_9STRA</name>
<evidence type="ECO:0000256" key="3">
    <source>
        <dbReference type="ARBA" id="ARBA00022490"/>
    </source>
</evidence>
<dbReference type="Proteomes" id="UP001165060">
    <property type="component" value="Unassembled WGS sequence"/>
</dbReference>
<organism evidence="7 8">
    <name type="scientific">Tetraparma gracilis</name>
    <dbReference type="NCBI Taxonomy" id="2962635"/>
    <lineage>
        <taxon>Eukaryota</taxon>
        <taxon>Sar</taxon>
        <taxon>Stramenopiles</taxon>
        <taxon>Ochrophyta</taxon>
        <taxon>Bolidophyceae</taxon>
        <taxon>Parmales</taxon>
        <taxon>Triparmaceae</taxon>
        <taxon>Tetraparma</taxon>
    </lineage>
</organism>
<sequence length="159" mass="18300">MPARTHTGQDAVSENILWSKLIKKENATAPTPNFFREQAKSLSDNIAPKITSQDPRHLSDGVHGMNDQQKARFIKIRQDLERSKKILPVQAYDMAKTRSMEYGWSITSPLDNTVGMRRNEREYSHPRRTSAITTFATNYAKVQGVSPFQRDRHTKKDQR</sequence>
<dbReference type="InterPro" id="IPR029214">
    <property type="entry name" value="CFAP144"/>
</dbReference>
<gene>
    <name evidence="7" type="ORF">TeGR_g6418</name>
</gene>
<reference evidence="7 8" key="1">
    <citation type="journal article" date="2023" name="Commun. Biol.">
        <title>Genome analysis of Parmales, the sister group of diatoms, reveals the evolutionary specialization of diatoms from phago-mixotrophs to photoautotrophs.</title>
        <authorList>
            <person name="Ban H."/>
            <person name="Sato S."/>
            <person name="Yoshikawa S."/>
            <person name="Yamada K."/>
            <person name="Nakamura Y."/>
            <person name="Ichinomiya M."/>
            <person name="Sato N."/>
            <person name="Blanc-Mathieu R."/>
            <person name="Endo H."/>
            <person name="Kuwata A."/>
            <person name="Ogata H."/>
        </authorList>
    </citation>
    <scope>NUCLEOTIDE SEQUENCE [LARGE SCALE GENOMIC DNA]</scope>
</reference>
<dbReference type="EMBL" id="BRYB01000684">
    <property type="protein sequence ID" value="GMI35332.1"/>
    <property type="molecule type" value="Genomic_DNA"/>
</dbReference>
<keyword evidence="3" id="KW-0963">Cytoplasm</keyword>
<evidence type="ECO:0000256" key="1">
    <source>
        <dbReference type="ARBA" id="ARBA00004138"/>
    </source>
</evidence>
<evidence type="ECO:0000256" key="5">
    <source>
        <dbReference type="ARBA" id="ARBA00023273"/>
    </source>
</evidence>
<keyword evidence="4" id="KW-0206">Cytoskeleton</keyword>
<evidence type="ECO:0008006" key="9">
    <source>
        <dbReference type="Google" id="ProtNLM"/>
    </source>
</evidence>
<comment type="subcellular location">
    <subcellularLocation>
        <location evidence="1">Cell projection</location>
        <location evidence="1">Cilium</location>
    </subcellularLocation>
    <subcellularLocation>
        <location evidence="2">Cytoplasm</location>
        <location evidence="2">Cytoskeleton</location>
    </subcellularLocation>
</comment>
<evidence type="ECO:0000256" key="2">
    <source>
        <dbReference type="ARBA" id="ARBA00004245"/>
    </source>
</evidence>
<dbReference type="PANTHER" id="PTHR33865">
    <property type="entry name" value="PROTEIN FAM183B"/>
    <property type="match status" value="1"/>
</dbReference>
<evidence type="ECO:0000256" key="6">
    <source>
        <dbReference type="ARBA" id="ARBA00034777"/>
    </source>
</evidence>
<accession>A0ABQ6MY71</accession>